<dbReference type="Gene3D" id="3.30.559.30">
    <property type="entry name" value="Nonribosomal peptide synthetase, condensation domain"/>
    <property type="match status" value="1"/>
</dbReference>
<evidence type="ECO:0000256" key="1">
    <source>
        <dbReference type="SAM" id="MobiDB-lite"/>
    </source>
</evidence>
<dbReference type="EMBL" id="JAERRF010000012">
    <property type="protein sequence ID" value="MBL1099175.1"/>
    <property type="molecule type" value="Genomic_DNA"/>
</dbReference>
<evidence type="ECO:0000313" key="3">
    <source>
        <dbReference type="EMBL" id="MBL1099175.1"/>
    </source>
</evidence>
<gene>
    <name evidence="3" type="ORF">JK363_21430</name>
</gene>
<dbReference type="CDD" id="cd19531">
    <property type="entry name" value="LCL_NRPS-like"/>
    <property type="match status" value="1"/>
</dbReference>
<dbReference type="RefSeq" id="WP_201876600.1">
    <property type="nucleotide sequence ID" value="NZ_JAERRF010000012.1"/>
</dbReference>
<dbReference type="PANTHER" id="PTHR45527:SF1">
    <property type="entry name" value="FATTY ACID SYNTHASE"/>
    <property type="match status" value="1"/>
</dbReference>
<name>A0ABS1NGY4_9ACTN</name>
<accession>A0ABS1NGY4</accession>
<dbReference type="InterPro" id="IPR023213">
    <property type="entry name" value="CAT-like_dom_sf"/>
</dbReference>
<protein>
    <recommendedName>
        <fullName evidence="2">Condensation domain-containing protein</fullName>
    </recommendedName>
</protein>
<dbReference type="InterPro" id="IPR001242">
    <property type="entry name" value="Condensation_dom"/>
</dbReference>
<feature type="domain" description="Condensation" evidence="2">
    <location>
        <begin position="4"/>
        <end position="425"/>
    </location>
</feature>
<proteinExistence type="predicted"/>
<evidence type="ECO:0000259" key="2">
    <source>
        <dbReference type="Pfam" id="PF00668"/>
    </source>
</evidence>
<dbReference type="Gene3D" id="3.30.559.10">
    <property type="entry name" value="Chloramphenicol acetyltransferase-like domain"/>
    <property type="match status" value="1"/>
</dbReference>
<organism evidence="3 4">
    <name type="scientific">Streptomyces coffeae</name>
    <dbReference type="NCBI Taxonomy" id="621382"/>
    <lineage>
        <taxon>Bacteria</taxon>
        <taxon>Bacillati</taxon>
        <taxon>Actinomycetota</taxon>
        <taxon>Actinomycetes</taxon>
        <taxon>Kitasatosporales</taxon>
        <taxon>Streptomycetaceae</taxon>
        <taxon>Streptomyces</taxon>
    </lineage>
</organism>
<comment type="caution">
    <text evidence="3">The sequence shown here is derived from an EMBL/GenBank/DDBJ whole genome shotgun (WGS) entry which is preliminary data.</text>
</comment>
<dbReference type="Pfam" id="PF00668">
    <property type="entry name" value="Condensation"/>
    <property type="match status" value="1"/>
</dbReference>
<evidence type="ECO:0000313" key="4">
    <source>
        <dbReference type="Proteomes" id="UP000634229"/>
    </source>
</evidence>
<keyword evidence="4" id="KW-1185">Reference proteome</keyword>
<reference evidence="3 4" key="1">
    <citation type="submission" date="2021-01" db="EMBL/GenBank/DDBJ databases">
        <title>WGS of actinomycetes isolated from Thailand.</title>
        <authorList>
            <person name="Thawai C."/>
        </authorList>
    </citation>
    <scope>NUCLEOTIDE SEQUENCE [LARGE SCALE GENOMIC DNA]</scope>
    <source>
        <strain evidence="3 4">CA1R205</strain>
    </source>
</reference>
<sequence>MEKKDLPLSYAQRGMWFMERRAGTTRYADPMTFRLIGELDVTALRESIEDLVRRHEALRTRFPLVDGAPVQRVVPDSEVPLPLTDLSPLPATEREHAAARFLVDDLKRPFDLADGPVVRAALIRLAPREHIVRITLHHLVSDAWSWWAVLLRELEQLYAARVRGRASPLPPVRTQYSAFVRWQRDWLTSPAYPKQLDYWKKTLADLTPLPPLSLARSTPPPGEQPPRTRWFTFPQPLYDRLREVARREHATLFMLLLAAFTRVLRRYTDTDDILVATRGGFRTRVEFEKAVGFFVNLLPVRTRVPVAGNFRNLLRQVRGNLIGVYAHRDVPFERLSADLGLWRPGFRPAISVCVSFQTTPEVPPALTGLDVALINHDPFSPYPLDLGFYEDAGALSALLIHHPDSYGDTAAARLLDDLCQVLHSACGELGRSAGNDGPPATPARSASGKEDL</sequence>
<dbReference type="PANTHER" id="PTHR45527">
    <property type="entry name" value="NONRIBOSOMAL PEPTIDE SYNTHETASE"/>
    <property type="match status" value="1"/>
</dbReference>
<feature type="region of interest" description="Disordered" evidence="1">
    <location>
        <begin position="430"/>
        <end position="452"/>
    </location>
</feature>
<dbReference type="SUPFAM" id="SSF52777">
    <property type="entry name" value="CoA-dependent acyltransferases"/>
    <property type="match status" value="2"/>
</dbReference>
<dbReference type="Proteomes" id="UP000634229">
    <property type="component" value="Unassembled WGS sequence"/>
</dbReference>